<gene>
    <name evidence="2" type="ORF">FNW21_14105</name>
</gene>
<sequence>MKTQHSFLVLTLLFLATTFSLQAQTLNSTLNISAAGTADTFKEGYTFAYATSGTPWNGPLMSFGGLYNQYDCQISSDYGPNGGNHFSFRTRNGDTPGSWNAWNEIATRGANTFTGNQTINGNLNILGTTNKIVGFGDAANYYIGTYPVTGSSSLDLHWYGGIRFGDLTSPNVMQITNGNVGIGTATPSEKLEVVGNVKITGNQMISGNVGIGTTIPDAKLTVNGTVHATEVKVTVSVPADYVFQKYYTGTSTLKAGYTLPTLDQVAQYTQANHHLPNIPAAQDQQANGVNLGEMNNLLLQKIEELTLYAIEQQKKLEILSERLAKLEK</sequence>
<keyword evidence="1" id="KW-0732">Signal</keyword>
<evidence type="ECO:0000313" key="2">
    <source>
        <dbReference type="EMBL" id="TRX35950.1"/>
    </source>
</evidence>
<dbReference type="RefSeq" id="WP_144257400.1">
    <property type="nucleotide sequence ID" value="NZ_VJZT01000018.1"/>
</dbReference>
<comment type="caution">
    <text evidence="2">The sequence shown here is derived from an EMBL/GenBank/DDBJ whole genome shotgun (WGS) entry which is preliminary data.</text>
</comment>
<evidence type="ECO:0000313" key="3">
    <source>
        <dbReference type="Proteomes" id="UP000316371"/>
    </source>
</evidence>
<keyword evidence="3" id="KW-1185">Reference proteome</keyword>
<reference evidence="2 3" key="1">
    <citation type="submission" date="2019-07" db="EMBL/GenBank/DDBJ databases">
        <title>Novel species of Flavobacterium.</title>
        <authorList>
            <person name="Liu Q."/>
            <person name="Xin Y.-H."/>
        </authorList>
    </citation>
    <scope>NUCLEOTIDE SEQUENCE [LARGE SCALE GENOMIC DNA]</scope>
    <source>
        <strain evidence="2 3">LB1R34</strain>
    </source>
</reference>
<dbReference type="EMBL" id="VJZT01000018">
    <property type="protein sequence ID" value="TRX35950.1"/>
    <property type="molecule type" value="Genomic_DNA"/>
</dbReference>
<dbReference type="Proteomes" id="UP000316371">
    <property type="component" value="Unassembled WGS sequence"/>
</dbReference>
<dbReference type="AlphaFoldDB" id="A0A553DTD2"/>
<dbReference type="OrthoDB" id="9808753at2"/>
<feature type="signal peptide" evidence="1">
    <location>
        <begin position="1"/>
        <end position="23"/>
    </location>
</feature>
<accession>A0A553DTD2</accession>
<evidence type="ECO:0000256" key="1">
    <source>
        <dbReference type="SAM" id="SignalP"/>
    </source>
</evidence>
<protein>
    <submittedName>
        <fullName evidence="2">DUF342 domain-containing protein</fullName>
    </submittedName>
</protein>
<organism evidence="2 3">
    <name type="scientific">Flavobacterium restrictum</name>
    <dbReference type="NCBI Taxonomy" id="2594428"/>
    <lineage>
        <taxon>Bacteria</taxon>
        <taxon>Pseudomonadati</taxon>
        <taxon>Bacteroidota</taxon>
        <taxon>Flavobacteriia</taxon>
        <taxon>Flavobacteriales</taxon>
        <taxon>Flavobacteriaceae</taxon>
        <taxon>Flavobacterium</taxon>
    </lineage>
</organism>
<proteinExistence type="predicted"/>
<name>A0A553DTD2_9FLAO</name>
<feature type="chain" id="PRO_5021725465" evidence="1">
    <location>
        <begin position="24"/>
        <end position="328"/>
    </location>
</feature>